<dbReference type="Gene3D" id="3.90.215.10">
    <property type="entry name" value="Gamma Fibrinogen, chain A, domain 1"/>
    <property type="match status" value="1"/>
</dbReference>
<comment type="caution">
    <text evidence="4">The sequence shown here is derived from an EMBL/GenBank/DDBJ whole genome shotgun (WGS) entry which is preliminary data.</text>
</comment>
<dbReference type="EMBL" id="JARBDR010000826">
    <property type="protein sequence ID" value="KAJ8305210.1"/>
    <property type="molecule type" value="Genomic_DNA"/>
</dbReference>
<dbReference type="SUPFAM" id="SSF56496">
    <property type="entry name" value="Fibrinogen C-terminal domain-like"/>
    <property type="match status" value="1"/>
</dbReference>
<evidence type="ECO:0000313" key="3">
    <source>
        <dbReference type="EMBL" id="KAJ8305207.1"/>
    </source>
</evidence>
<dbReference type="NCBIfam" id="NF040941">
    <property type="entry name" value="GGGWT_bact"/>
    <property type="match status" value="1"/>
</dbReference>
<name>A0ABQ9EJ39_TEGGR</name>
<accession>A0ABQ9EJ39</accession>
<reference evidence="4 5" key="1">
    <citation type="submission" date="2022-12" db="EMBL/GenBank/DDBJ databases">
        <title>Chromosome-level genome of Tegillarca granosa.</title>
        <authorList>
            <person name="Kim J."/>
        </authorList>
    </citation>
    <scope>NUCLEOTIDE SEQUENCE [LARGE SCALE GENOMIC DNA]</scope>
    <source>
        <strain evidence="4">Teg-2019</strain>
        <tissue evidence="4">Adductor muscle</tissue>
    </source>
</reference>
<dbReference type="EMBL" id="JARBDR010000826">
    <property type="protein sequence ID" value="KAJ8305207.1"/>
    <property type="molecule type" value="Genomic_DNA"/>
</dbReference>
<dbReference type="InterPro" id="IPR036056">
    <property type="entry name" value="Fibrinogen-like_C"/>
</dbReference>
<dbReference type="PANTHER" id="PTHR19143:SF458">
    <property type="entry name" value="FIBRINOGEN C-TERMINAL DOMAIN-CONTAINING PROTEIN-RELATED"/>
    <property type="match status" value="1"/>
</dbReference>
<protein>
    <recommendedName>
        <fullName evidence="2">Fibrinogen C-terminal domain-containing protein</fullName>
    </recommendedName>
</protein>
<dbReference type="Pfam" id="PF00147">
    <property type="entry name" value="Fibrinogen_C"/>
    <property type="match status" value="1"/>
</dbReference>
<dbReference type="InterPro" id="IPR002181">
    <property type="entry name" value="Fibrinogen_a/b/g_C_dom"/>
</dbReference>
<organism evidence="4 5">
    <name type="scientific">Tegillarca granosa</name>
    <name type="common">Malaysian cockle</name>
    <name type="synonym">Anadara granosa</name>
    <dbReference type="NCBI Taxonomy" id="220873"/>
    <lineage>
        <taxon>Eukaryota</taxon>
        <taxon>Metazoa</taxon>
        <taxon>Spiralia</taxon>
        <taxon>Lophotrochozoa</taxon>
        <taxon>Mollusca</taxon>
        <taxon>Bivalvia</taxon>
        <taxon>Autobranchia</taxon>
        <taxon>Pteriomorphia</taxon>
        <taxon>Arcoida</taxon>
        <taxon>Arcoidea</taxon>
        <taxon>Arcidae</taxon>
        <taxon>Tegillarca</taxon>
    </lineage>
</organism>
<sequence>MKKLLVEDYREKTCKNSTWAHSDRPIDCKDAYDNGKRSNGVYRIYPKANIHGYKVYCDMTTDGGGWTVIQKRFDGSINFYRTWKEYRNGFGNVTGEYWLGNEKIHLLTTESSQVLRIDMMDESGTWKYATYTNFSISSNATGYKLYFETYQGNAGDSLGKSHKGQEFKTKDKPGQEKCPITFVGAWWYNGCHYSNLNGQYGDNNYGKGLNWQSWKGYYESLKRTEMKIRRE</sequence>
<feature type="domain" description="Fibrinogen C-terminal" evidence="2">
    <location>
        <begin position="19"/>
        <end position="231"/>
    </location>
</feature>
<evidence type="ECO:0000313" key="4">
    <source>
        <dbReference type="EMBL" id="KAJ8305210.1"/>
    </source>
</evidence>
<dbReference type="CDD" id="cd00087">
    <property type="entry name" value="FReD"/>
    <property type="match status" value="1"/>
</dbReference>
<proteinExistence type="predicted"/>
<keyword evidence="5" id="KW-1185">Reference proteome</keyword>
<dbReference type="Proteomes" id="UP001217089">
    <property type="component" value="Unassembled WGS sequence"/>
</dbReference>
<dbReference type="InterPro" id="IPR014716">
    <property type="entry name" value="Fibrinogen_a/b/g_C_1"/>
</dbReference>
<dbReference type="InterPro" id="IPR020837">
    <property type="entry name" value="Fibrinogen_CS"/>
</dbReference>
<keyword evidence="1" id="KW-1015">Disulfide bond</keyword>
<evidence type="ECO:0000313" key="5">
    <source>
        <dbReference type="Proteomes" id="UP001217089"/>
    </source>
</evidence>
<dbReference type="InterPro" id="IPR050373">
    <property type="entry name" value="Fibrinogen_C-term_domain"/>
</dbReference>
<dbReference type="PANTHER" id="PTHR19143">
    <property type="entry name" value="FIBRINOGEN/TENASCIN/ANGIOPOEITIN"/>
    <property type="match status" value="1"/>
</dbReference>
<evidence type="ECO:0000256" key="1">
    <source>
        <dbReference type="ARBA" id="ARBA00023157"/>
    </source>
</evidence>
<dbReference type="PROSITE" id="PS51406">
    <property type="entry name" value="FIBRINOGEN_C_2"/>
    <property type="match status" value="1"/>
</dbReference>
<dbReference type="PROSITE" id="PS00514">
    <property type="entry name" value="FIBRINOGEN_C_1"/>
    <property type="match status" value="1"/>
</dbReference>
<evidence type="ECO:0000259" key="2">
    <source>
        <dbReference type="PROSITE" id="PS51406"/>
    </source>
</evidence>
<dbReference type="SMART" id="SM00186">
    <property type="entry name" value="FBG"/>
    <property type="match status" value="1"/>
</dbReference>
<gene>
    <name evidence="3" type="ORF">KUTeg_017237</name>
    <name evidence="4" type="ORF">KUTeg_017240</name>
</gene>